<evidence type="ECO:0000313" key="2">
    <source>
        <dbReference type="Proteomes" id="UP000789831"/>
    </source>
</evidence>
<proteinExistence type="predicted"/>
<comment type="caution">
    <text evidence="1">The sequence shown here is derived from an EMBL/GenBank/DDBJ whole genome shotgun (WGS) entry which is preliminary data.</text>
</comment>
<protein>
    <submittedName>
        <fullName evidence="1">13251_t:CDS:1</fullName>
    </submittedName>
</protein>
<name>A0A9N9G9I7_9GLOM</name>
<accession>A0A9N9G9I7</accession>
<sequence length="79" mass="8606">MQVFYITYGIGIGIGRGLYGPSRLMRPVPPQLHGAAKHSQVASEVDSIKLNAKMVNKSARVKRLMNLNTALAVAMFSSF</sequence>
<organism evidence="1 2">
    <name type="scientific">Ambispora gerdemannii</name>
    <dbReference type="NCBI Taxonomy" id="144530"/>
    <lineage>
        <taxon>Eukaryota</taxon>
        <taxon>Fungi</taxon>
        <taxon>Fungi incertae sedis</taxon>
        <taxon>Mucoromycota</taxon>
        <taxon>Glomeromycotina</taxon>
        <taxon>Glomeromycetes</taxon>
        <taxon>Archaeosporales</taxon>
        <taxon>Ambisporaceae</taxon>
        <taxon>Ambispora</taxon>
    </lineage>
</organism>
<evidence type="ECO:0000313" key="1">
    <source>
        <dbReference type="EMBL" id="CAG8594551.1"/>
    </source>
</evidence>
<reference evidence="1" key="1">
    <citation type="submission" date="2021-06" db="EMBL/GenBank/DDBJ databases">
        <authorList>
            <person name="Kallberg Y."/>
            <person name="Tangrot J."/>
            <person name="Rosling A."/>
        </authorList>
    </citation>
    <scope>NUCLEOTIDE SEQUENCE</scope>
    <source>
        <strain evidence="1">MT106</strain>
    </source>
</reference>
<keyword evidence="2" id="KW-1185">Reference proteome</keyword>
<gene>
    <name evidence="1" type="ORF">AGERDE_LOCUS8781</name>
</gene>
<feature type="non-terminal residue" evidence="1">
    <location>
        <position position="79"/>
    </location>
</feature>
<dbReference type="EMBL" id="CAJVPL010001975">
    <property type="protein sequence ID" value="CAG8594551.1"/>
    <property type="molecule type" value="Genomic_DNA"/>
</dbReference>
<dbReference type="AlphaFoldDB" id="A0A9N9G9I7"/>
<dbReference type="Proteomes" id="UP000789831">
    <property type="component" value="Unassembled WGS sequence"/>
</dbReference>